<dbReference type="InterPro" id="IPR011032">
    <property type="entry name" value="GroES-like_sf"/>
</dbReference>
<protein>
    <submittedName>
        <fullName evidence="3">NADPH:quinone reductase-like Zn-dependent oxidoreductase</fullName>
    </submittedName>
</protein>
<dbReference type="InterPro" id="IPR020843">
    <property type="entry name" value="ER"/>
</dbReference>
<dbReference type="SUPFAM" id="SSF50129">
    <property type="entry name" value="GroES-like"/>
    <property type="match status" value="1"/>
</dbReference>
<evidence type="ECO:0000256" key="1">
    <source>
        <dbReference type="ARBA" id="ARBA00022857"/>
    </source>
</evidence>
<gene>
    <name evidence="3" type="ORF">ABID49_000873</name>
</gene>
<comment type="caution">
    <text evidence="3">The sequence shown here is derived from an EMBL/GenBank/DDBJ whole genome shotgun (WGS) entry which is preliminary data.</text>
</comment>
<evidence type="ECO:0000313" key="3">
    <source>
        <dbReference type="EMBL" id="MET3574989.1"/>
    </source>
</evidence>
<accession>A0ABV2GA05</accession>
<dbReference type="Gene3D" id="3.40.50.720">
    <property type="entry name" value="NAD(P)-binding Rossmann-like Domain"/>
    <property type="match status" value="1"/>
</dbReference>
<dbReference type="SUPFAM" id="SSF51735">
    <property type="entry name" value="NAD(P)-binding Rossmann-fold domains"/>
    <property type="match status" value="1"/>
</dbReference>
<dbReference type="InterPro" id="IPR036291">
    <property type="entry name" value="NAD(P)-bd_dom_sf"/>
</dbReference>
<dbReference type="Pfam" id="PF08240">
    <property type="entry name" value="ADH_N"/>
    <property type="match status" value="1"/>
</dbReference>
<proteinExistence type="predicted"/>
<dbReference type="PANTHER" id="PTHR44154:SF1">
    <property type="entry name" value="QUINONE OXIDOREDUCTASE"/>
    <property type="match status" value="1"/>
</dbReference>
<dbReference type="PANTHER" id="PTHR44154">
    <property type="entry name" value="QUINONE OXIDOREDUCTASE"/>
    <property type="match status" value="1"/>
</dbReference>
<evidence type="ECO:0000259" key="2">
    <source>
        <dbReference type="SMART" id="SM00829"/>
    </source>
</evidence>
<dbReference type="EMBL" id="JBEPLW010000003">
    <property type="protein sequence ID" value="MET3574989.1"/>
    <property type="molecule type" value="Genomic_DNA"/>
</dbReference>
<dbReference type="InterPro" id="IPR051603">
    <property type="entry name" value="Zinc-ADH_QOR/CCCR"/>
</dbReference>
<dbReference type="Proteomes" id="UP001549099">
    <property type="component" value="Unassembled WGS sequence"/>
</dbReference>
<name>A0ABV2GA05_9BACL</name>
<keyword evidence="4" id="KW-1185">Reference proteome</keyword>
<dbReference type="InterPro" id="IPR013154">
    <property type="entry name" value="ADH-like_N"/>
</dbReference>
<dbReference type="Pfam" id="PF13602">
    <property type="entry name" value="ADH_zinc_N_2"/>
    <property type="match status" value="1"/>
</dbReference>
<sequence>MRNMKAFVKESDRPDDLRFAEMPIPEPGEHELLVRVKAVGVGIHDGYFLPRDMHYPYPIGIEAAGVVERAGDGVSAFRAGERIAFVSMMQPKGGTWAEYAVVSEDSLILRIPERMSFEEAAAVPVAGNTVLKALGPLQLRAGLALFIAGASGAIGTLAIQLAKKEGCRVAGSASAKNHAYMKSLGADFTVDYRDPGWQRQIIGWSAGGADAALAIQPGTANDCLPVVRDGGRIVPVSGDQVPSAGGVRVVPFPYQADVRSRLSDMMDDIAEGRLHLEIEQIYPFAEGLEALRKTQTRHARGKLVLTMEP</sequence>
<keyword evidence="1" id="KW-0521">NADP</keyword>
<dbReference type="RefSeq" id="WP_354195718.1">
    <property type="nucleotide sequence ID" value="NZ_JBEPLW010000003.1"/>
</dbReference>
<organism evidence="3 4">
    <name type="scientific">Bhargavaea ullalensis</name>
    <dbReference type="NCBI Taxonomy" id="1265685"/>
    <lineage>
        <taxon>Bacteria</taxon>
        <taxon>Bacillati</taxon>
        <taxon>Bacillota</taxon>
        <taxon>Bacilli</taxon>
        <taxon>Bacillales</taxon>
        <taxon>Caryophanaceae</taxon>
        <taxon>Bhargavaea</taxon>
    </lineage>
</organism>
<evidence type="ECO:0000313" key="4">
    <source>
        <dbReference type="Proteomes" id="UP001549099"/>
    </source>
</evidence>
<dbReference type="SMART" id="SM00829">
    <property type="entry name" value="PKS_ER"/>
    <property type="match status" value="1"/>
</dbReference>
<reference evidence="3 4" key="1">
    <citation type="submission" date="2024-06" db="EMBL/GenBank/DDBJ databases">
        <title>Genomic Encyclopedia of Type Strains, Phase IV (KMG-IV): sequencing the most valuable type-strain genomes for metagenomic binning, comparative biology and taxonomic classification.</title>
        <authorList>
            <person name="Goeker M."/>
        </authorList>
    </citation>
    <scope>NUCLEOTIDE SEQUENCE [LARGE SCALE GENOMIC DNA]</scope>
    <source>
        <strain evidence="3 4">DSM 26128</strain>
    </source>
</reference>
<feature type="domain" description="Enoyl reductase (ER)" evidence="2">
    <location>
        <begin position="12"/>
        <end position="305"/>
    </location>
</feature>
<dbReference type="Gene3D" id="3.90.180.10">
    <property type="entry name" value="Medium-chain alcohol dehydrogenases, catalytic domain"/>
    <property type="match status" value="1"/>
</dbReference>
<dbReference type="CDD" id="cd05289">
    <property type="entry name" value="MDR_like_2"/>
    <property type="match status" value="1"/>
</dbReference>